<dbReference type="EMBL" id="KN837154">
    <property type="protein sequence ID" value="KIJ39126.1"/>
    <property type="molecule type" value="Genomic_DNA"/>
</dbReference>
<sequence>LLPHSPPWLFATIPCALNALHANRTGERFSHVAGWWWAFIVVYIISLATMAFGGRYFSMFLMASGYVSRWTFVHIRI</sequence>
<protein>
    <submittedName>
        <fullName evidence="2">Uncharacterized protein</fullName>
    </submittedName>
</protein>
<name>A0A0C9VN22_SPHS4</name>
<evidence type="ECO:0000256" key="1">
    <source>
        <dbReference type="SAM" id="Phobius"/>
    </source>
</evidence>
<dbReference type="Proteomes" id="UP000054279">
    <property type="component" value="Unassembled WGS sequence"/>
</dbReference>
<feature type="non-terminal residue" evidence="2">
    <location>
        <position position="1"/>
    </location>
</feature>
<dbReference type="HOGENOM" id="CLU_2644882_0_0_1"/>
<keyword evidence="1" id="KW-1133">Transmembrane helix</keyword>
<evidence type="ECO:0000313" key="3">
    <source>
        <dbReference type="Proteomes" id="UP000054279"/>
    </source>
</evidence>
<keyword evidence="1" id="KW-0812">Transmembrane</keyword>
<proteinExistence type="predicted"/>
<evidence type="ECO:0000313" key="2">
    <source>
        <dbReference type="EMBL" id="KIJ39126.1"/>
    </source>
</evidence>
<dbReference type="AlphaFoldDB" id="A0A0C9VN22"/>
<dbReference type="OrthoDB" id="2985014at2759"/>
<gene>
    <name evidence="2" type="ORF">M422DRAFT_175499</name>
</gene>
<keyword evidence="3" id="KW-1185">Reference proteome</keyword>
<accession>A0A0C9VN22</accession>
<keyword evidence="1" id="KW-0472">Membrane</keyword>
<organism evidence="2 3">
    <name type="scientific">Sphaerobolus stellatus (strain SS14)</name>
    <dbReference type="NCBI Taxonomy" id="990650"/>
    <lineage>
        <taxon>Eukaryota</taxon>
        <taxon>Fungi</taxon>
        <taxon>Dikarya</taxon>
        <taxon>Basidiomycota</taxon>
        <taxon>Agaricomycotina</taxon>
        <taxon>Agaricomycetes</taxon>
        <taxon>Phallomycetidae</taxon>
        <taxon>Geastrales</taxon>
        <taxon>Sphaerobolaceae</taxon>
        <taxon>Sphaerobolus</taxon>
    </lineage>
</organism>
<feature type="transmembrane region" description="Helical" evidence="1">
    <location>
        <begin position="34"/>
        <end position="52"/>
    </location>
</feature>
<reference evidence="2 3" key="1">
    <citation type="submission" date="2014-06" db="EMBL/GenBank/DDBJ databases">
        <title>Evolutionary Origins and Diversification of the Mycorrhizal Mutualists.</title>
        <authorList>
            <consortium name="DOE Joint Genome Institute"/>
            <consortium name="Mycorrhizal Genomics Consortium"/>
            <person name="Kohler A."/>
            <person name="Kuo A."/>
            <person name="Nagy L.G."/>
            <person name="Floudas D."/>
            <person name="Copeland A."/>
            <person name="Barry K.W."/>
            <person name="Cichocki N."/>
            <person name="Veneault-Fourrey C."/>
            <person name="LaButti K."/>
            <person name="Lindquist E.A."/>
            <person name="Lipzen A."/>
            <person name="Lundell T."/>
            <person name="Morin E."/>
            <person name="Murat C."/>
            <person name="Riley R."/>
            <person name="Ohm R."/>
            <person name="Sun H."/>
            <person name="Tunlid A."/>
            <person name="Henrissat B."/>
            <person name="Grigoriev I.V."/>
            <person name="Hibbett D.S."/>
            <person name="Martin F."/>
        </authorList>
    </citation>
    <scope>NUCLEOTIDE SEQUENCE [LARGE SCALE GENOMIC DNA]</scope>
    <source>
        <strain evidence="2 3">SS14</strain>
    </source>
</reference>